<comment type="cofactor">
    <cofactor evidence="14">
        <name>[4Fe-4S] cluster</name>
        <dbReference type="ChEBI" id="CHEBI:49883"/>
    </cofactor>
    <text evidence="14">Binds 1 [4Fe-4S] cluster. The cluster is coordinated with 3 cysteines and an exchangeable S-adenosyl-L-methionine.</text>
</comment>
<feature type="binding site" evidence="14">
    <location>
        <position position="288"/>
    </location>
    <ligand>
        <name>S-adenosyl-L-methionine</name>
        <dbReference type="ChEBI" id="CHEBI:59789"/>
    </ligand>
</feature>
<evidence type="ECO:0000259" key="15">
    <source>
        <dbReference type="PROSITE" id="PS51918"/>
    </source>
</evidence>
<dbReference type="SUPFAM" id="SSF102114">
    <property type="entry name" value="Radical SAM enzymes"/>
    <property type="match status" value="1"/>
</dbReference>
<evidence type="ECO:0000256" key="3">
    <source>
        <dbReference type="ARBA" id="ARBA00022485"/>
    </source>
</evidence>
<keyword evidence="9 14" id="KW-0819">tRNA processing</keyword>
<dbReference type="Gene3D" id="1.10.150.530">
    <property type="match status" value="1"/>
</dbReference>
<dbReference type="InterPro" id="IPR048641">
    <property type="entry name" value="RlmN_N"/>
</dbReference>
<keyword evidence="4 14" id="KW-0963">Cytoplasm</keyword>
<dbReference type="GO" id="GO:0008168">
    <property type="term" value="F:methyltransferase activity"/>
    <property type="evidence" value="ECO:0007669"/>
    <property type="project" value="UniProtKB-KW"/>
</dbReference>
<dbReference type="SFLD" id="SFLDS00029">
    <property type="entry name" value="Radical_SAM"/>
    <property type="match status" value="1"/>
</dbReference>
<evidence type="ECO:0000256" key="11">
    <source>
        <dbReference type="ARBA" id="ARBA00023004"/>
    </source>
</evidence>
<protein>
    <recommendedName>
        <fullName evidence="14">Probable dual-specificity RNA methyltransferase RlmN</fullName>
        <ecNumber evidence="14">2.1.1.192</ecNumber>
    </recommendedName>
    <alternativeName>
        <fullName evidence="14">23S rRNA (adenine(2503)-C(2))-methyltransferase</fullName>
    </alternativeName>
    <alternativeName>
        <fullName evidence="14">23S rRNA m2A2503 methyltransferase</fullName>
    </alternativeName>
    <alternativeName>
        <fullName evidence="14">Ribosomal RNA large subunit methyltransferase N</fullName>
    </alternativeName>
    <alternativeName>
        <fullName evidence="14">tRNA (adenine(37)-C(2))-methyltransferase</fullName>
    </alternativeName>
    <alternativeName>
        <fullName evidence="14">tRNA m2A37 methyltransferase</fullName>
    </alternativeName>
</protein>
<dbReference type="InterPro" id="IPR004383">
    <property type="entry name" value="rRNA_lsu_MTrfase_RlmN/Cfr"/>
</dbReference>
<keyword evidence="10 14" id="KW-0479">Metal-binding</keyword>
<dbReference type="PIRSF" id="PIRSF006004">
    <property type="entry name" value="CHP00048"/>
    <property type="match status" value="1"/>
</dbReference>
<feature type="binding site" evidence="14">
    <location>
        <position position="115"/>
    </location>
    <ligand>
        <name>[4Fe-4S] cluster</name>
        <dbReference type="ChEBI" id="CHEBI:49883"/>
        <note>4Fe-4S-S-AdoMet</note>
    </ligand>
</feature>
<evidence type="ECO:0000256" key="9">
    <source>
        <dbReference type="ARBA" id="ARBA00022694"/>
    </source>
</evidence>
<dbReference type="InterPro" id="IPR040072">
    <property type="entry name" value="Methyltransferase_A"/>
</dbReference>
<dbReference type="Proteomes" id="UP001466331">
    <property type="component" value="Unassembled WGS sequence"/>
</dbReference>
<dbReference type="HAMAP" id="MF_01849">
    <property type="entry name" value="RNA_methyltr_RlmN"/>
    <property type="match status" value="1"/>
</dbReference>
<evidence type="ECO:0000256" key="5">
    <source>
        <dbReference type="ARBA" id="ARBA00022552"/>
    </source>
</evidence>
<feature type="active site" description="Proton acceptor" evidence="14">
    <location>
        <position position="90"/>
    </location>
</feature>
<dbReference type="InterPro" id="IPR007197">
    <property type="entry name" value="rSAM"/>
</dbReference>
<evidence type="ECO:0000256" key="13">
    <source>
        <dbReference type="ARBA" id="ARBA00023157"/>
    </source>
</evidence>
<evidence type="ECO:0000256" key="8">
    <source>
        <dbReference type="ARBA" id="ARBA00022691"/>
    </source>
</evidence>
<evidence type="ECO:0000256" key="12">
    <source>
        <dbReference type="ARBA" id="ARBA00023014"/>
    </source>
</evidence>
<feature type="binding site" evidence="14">
    <location>
        <position position="111"/>
    </location>
    <ligand>
        <name>[4Fe-4S] cluster</name>
        <dbReference type="ChEBI" id="CHEBI:49883"/>
        <note>4Fe-4S-S-AdoMet</note>
    </ligand>
</feature>
<dbReference type="InterPro" id="IPR027492">
    <property type="entry name" value="RNA_MTrfase_RlmN"/>
</dbReference>
<evidence type="ECO:0000256" key="1">
    <source>
        <dbReference type="ARBA" id="ARBA00004496"/>
    </source>
</evidence>
<accession>A0ABU9UD41</accession>
<evidence type="ECO:0000256" key="4">
    <source>
        <dbReference type="ARBA" id="ARBA00022490"/>
    </source>
</evidence>
<dbReference type="EC" id="2.1.1.192" evidence="14"/>
<feature type="binding site" evidence="14">
    <location>
        <begin position="157"/>
        <end position="158"/>
    </location>
    <ligand>
        <name>S-adenosyl-L-methionine</name>
        <dbReference type="ChEBI" id="CHEBI:59789"/>
    </ligand>
</feature>
<keyword evidence="13 14" id="KW-1015">Disulfide bond</keyword>
<comment type="caution">
    <text evidence="14">Lacks conserved residue(s) required for the propagation of feature annotation.</text>
</comment>
<evidence type="ECO:0000256" key="10">
    <source>
        <dbReference type="ARBA" id="ARBA00022723"/>
    </source>
</evidence>
<evidence type="ECO:0000313" key="17">
    <source>
        <dbReference type="Proteomes" id="UP001466331"/>
    </source>
</evidence>
<keyword evidence="17" id="KW-1185">Reference proteome</keyword>
<feature type="binding site" evidence="14">
    <location>
        <position position="189"/>
    </location>
    <ligand>
        <name>S-adenosyl-L-methionine</name>
        <dbReference type="ChEBI" id="CHEBI:59789"/>
    </ligand>
</feature>
<comment type="miscellaneous">
    <text evidence="14">Reaction proceeds by a ping-pong mechanism involving intermediate methylation of a conserved cysteine residue.</text>
</comment>
<dbReference type="Pfam" id="PF21016">
    <property type="entry name" value="RlmN_N"/>
    <property type="match status" value="1"/>
</dbReference>
<comment type="caution">
    <text evidence="16">The sequence shown here is derived from an EMBL/GenBank/DDBJ whole genome shotgun (WGS) entry which is preliminary data.</text>
</comment>
<dbReference type="InterPro" id="IPR058240">
    <property type="entry name" value="rSAM_sf"/>
</dbReference>
<evidence type="ECO:0000256" key="7">
    <source>
        <dbReference type="ARBA" id="ARBA00022679"/>
    </source>
</evidence>
<comment type="similarity">
    <text evidence="2 14">Belongs to the radical SAM superfamily. RlmN family.</text>
</comment>
<keyword evidence="7 14" id="KW-0808">Transferase</keyword>
<comment type="subcellular location">
    <subcellularLocation>
        <location evidence="1 14">Cytoplasm</location>
    </subcellularLocation>
</comment>
<dbReference type="PANTHER" id="PTHR30544:SF5">
    <property type="entry name" value="RADICAL SAM CORE DOMAIN-CONTAINING PROTEIN"/>
    <property type="match status" value="1"/>
</dbReference>
<dbReference type="SFLD" id="SFLDF00275">
    <property type="entry name" value="adenosine_C2_methyltransferase"/>
    <property type="match status" value="1"/>
</dbReference>
<feature type="domain" description="Radical SAM core" evidence="15">
    <location>
        <begin position="97"/>
        <end position="328"/>
    </location>
</feature>
<comment type="function">
    <text evidence="14">Specifically methylates position 2 of adenine 2503 in 23S rRNA and position 2 of adenine 37 in tRNAs.</text>
</comment>
<comment type="catalytic activity">
    <reaction evidence="14">
        <text>adenosine(2503) in 23S rRNA + 2 reduced [2Fe-2S]-[ferredoxin] + 2 S-adenosyl-L-methionine = 2-methyladenosine(2503) in 23S rRNA + 5'-deoxyadenosine + L-methionine + 2 oxidized [2Fe-2S]-[ferredoxin] + S-adenosyl-L-homocysteine</text>
        <dbReference type="Rhea" id="RHEA:42916"/>
        <dbReference type="Rhea" id="RHEA-COMP:10000"/>
        <dbReference type="Rhea" id="RHEA-COMP:10001"/>
        <dbReference type="Rhea" id="RHEA-COMP:10152"/>
        <dbReference type="Rhea" id="RHEA-COMP:10282"/>
        <dbReference type="ChEBI" id="CHEBI:17319"/>
        <dbReference type="ChEBI" id="CHEBI:33737"/>
        <dbReference type="ChEBI" id="CHEBI:33738"/>
        <dbReference type="ChEBI" id="CHEBI:57844"/>
        <dbReference type="ChEBI" id="CHEBI:57856"/>
        <dbReference type="ChEBI" id="CHEBI:59789"/>
        <dbReference type="ChEBI" id="CHEBI:74411"/>
        <dbReference type="ChEBI" id="CHEBI:74497"/>
        <dbReference type="EC" id="2.1.1.192"/>
    </reaction>
</comment>
<gene>
    <name evidence="14 16" type="primary">rlmN</name>
    <name evidence="16" type="ORF">WKV44_08575</name>
</gene>
<keyword evidence="3 14" id="KW-0004">4Fe-4S</keyword>
<feature type="active site" description="S-methylcysteine intermediate" evidence="14">
    <location>
        <position position="331"/>
    </location>
</feature>
<dbReference type="RefSeq" id="WP_420070048.1">
    <property type="nucleotide sequence ID" value="NZ_JBCHKQ010000004.1"/>
</dbReference>
<keyword evidence="6 14" id="KW-0489">Methyltransferase</keyword>
<evidence type="ECO:0000256" key="2">
    <source>
        <dbReference type="ARBA" id="ARBA00007544"/>
    </source>
</evidence>
<keyword evidence="5 14" id="KW-0698">rRNA processing</keyword>
<evidence type="ECO:0000313" key="16">
    <source>
        <dbReference type="EMBL" id="MEM5948597.1"/>
    </source>
</evidence>
<sequence>MQKKQLCALLPDEIASLLDDAALYRGKQIFQWIHAHLVDNFDSMTNLPKDMRNRLIDSFCITNSKLGKIYAKEDSAEKAEILLEDSNIIETVLLEDGKGRKTACLSSQVGCAMGCSFCKTGSLGFARNLSAEEIVSQWLFLKKRYPELSHIVFMGMGEPLLNLENLKRAVEIITNPAGAGISKRHITVSTCGIVPGIMDIAEKGPDIRLAVSLITVIPEKRELIMPISKKYPPDDIKEALTFFQYKKNKRVTLEIVLIDGLTDTKEDMDMLVRFSRGLSVMVNLIPWNPIEGMDYKSPSEENIERFKDYLEKKGLAVTVRHRKGRSINGACGQLGKVIKRPYSQK</sequence>
<name>A0ABU9UD41_9SPIR</name>
<organism evidence="16 17">
    <name type="scientific">Rarispira pelagica</name>
    <dbReference type="NCBI Taxonomy" id="3141764"/>
    <lineage>
        <taxon>Bacteria</taxon>
        <taxon>Pseudomonadati</taxon>
        <taxon>Spirochaetota</taxon>
        <taxon>Spirochaetia</taxon>
        <taxon>Winmispirales</taxon>
        <taxon>Winmispiraceae</taxon>
        <taxon>Rarispira</taxon>
    </lineage>
</organism>
<dbReference type="PANTHER" id="PTHR30544">
    <property type="entry name" value="23S RRNA METHYLTRANSFERASE"/>
    <property type="match status" value="1"/>
</dbReference>
<evidence type="ECO:0000256" key="6">
    <source>
        <dbReference type="ARBA" id="ARBA00022603"/>
    </source>
</evidence>
<dbReference type="CDD" id="cd01335">
    <property type="entry name" value="Radical_SAM"/>
    <property type="match status" value="1"/>
</dbReference>
<keyword evidence="11 14" id="KW-0408">Iron</keyword>
<dbReference type="InterPro" id="IPR013785">
    <property type="entry name" value="Aldolase_TIM"/>
</dbReference>
<dbReference type="PROSITE" id="PS51918">
    <property type="entry name" value="RADICAL_SAM"/>
    <property type="match status" value="1"/>
</dbReference>
<proteinExistence type="inferred from homology"/>
<keyword evidence="12 14" id="KW-0411">Iron-sulfur</keyword>
<dbReference type="SFLD" id="SFLDG01062">
    <property type="entry name" value="methyltransferase_(Class_A)"/>
    <property type="match status" value="1"/>
</dbReference>
<dbReference type="NCBIfam" id="TIGR00048">
    <property type="entry name" value="rRNA_mod_RlmN"/>
    <property type="match status" value="1"/>
</dbReference>
<dbReference type="Gene3D" id="3.20.20.70">
    <property type="entry name" value="Aldolase class I"/>
    <property type="match status" value="1"/>
</dbReference>
<feature type="binding site" evidence="14">
    <location>
        <position position="118"/>
    </location>
    <ligand>
        <name>[4Fe-4S] cluster</name>
        <dbReference type="ChEBI" id="CHEBI:49883"/>
        <note>4Fe-4S-S-AdoMet</note>
    </ligand>
</feature>
<evidence type="ECO:0000256" key="14">
    <source>
        <dbReference type="HAMAP-Rule" id="MF_01849"/>
    </source>
</evidence>
<dbReference type="Pfam" id="PF04055">
    <property type="entry name" value="Radical_SAM"/>
    <property type="match status" value="1"/>
</dbReference>
<reference evidence="16 17" key="1">
    <citation type="submission" date="2024-03" db="EMBL/GenBank/DDBJ databases">
        <title>Ignisphaera cupida sp. nov., a hyperthermophilic hydrolytic archaeon from a hot spring of Kamchatka, and proposal of Ignisphaeraceae fam. nov.</title>
        <authorList>
            <person name="Podosokorskaya O.A."/>
            <person name="Elcheninov A.G."/>
            <person name="Maltseva A.I."/>
            <person name="Zayulina K.S."/>
            <person name="Novikov A."/>
            <person name="Merkel A.Y."/>
        </authorList>
    </citation>
    <scope>NUCLEOTIDE SEQUENCE [LARGE SCALE GENOMIC DNA]</scope>
    <source>
        <strain evidence="16 17">38H-sp</strain>
    </source>
</reference>
<dbReference type="EMBL" id="JBCHKQ010000004">
    <property type="protein sequence ID" value="MEM5948597.1"/>
    <property type="molecule type" value="Genomic_DNA"/>
</dbReference>
<comment type="catalytic activity">
    <reaction evidence="14">
        <text>adenosine(37) in tRNA + 2 reduced [2Fe-2S]-[ferredoxin] + 2 S-adenosyl-L-methionine = 2-methyladenosine(37) in tRNA + 5'-deoxyadenosine + L-methionine + 2 oxidized [2Fe-2S]-[ferredoxin] + S-adenosyl-L-homocysteine</text>
        <dbReference type="Rhea" id="RHEA:43332"/>
        <dbReference type="Rhea" id="RHEA-COMP:10000"/>
        <dbReference type="Rhea" id="RHEA-COMP:10001"/>
        <dbReference type="Rhea" id="RHEA-COMP:10162"/>
        <dbReference type="Rhea" id="RHEA-COMP:10485"/>
        <dbReference type="ChEBI" id="CHEBI:17319"/>
        <dbReference type="ChEBI" id="CHEBI:33737"/>
        <dbReference type="ChEBI" id="CHEBI:33738"/>
        <dbReference type="ChEBI" id="CHEBI:57844"/>
        <dbReference type="ChEBI" id="CHEBI:57856"/>
        <dbReference type="ChEBI" id="CHEBI:59789"/>
        <dbReference type="ChEBI" id="CHEBI:74411"/>
        <dbReference type="ChEBI" id="CHEBI:74497"/>
        <dbReference type="EC" id="2.1.1.192"/>
    </reaction>
</comment>
<dbReference type="GO" id="GO:0032259">
    <property type="term" value="P:methylation"/>
    <property type="evidence" value="ECO:0007669"/>
    <property type="project" value="UniProtKB-KW"/>
</dbReference>
<keyword evidence="8 14" id="KW-0949">S-adenosyl-L-methionine</keyword>